<dbReference type="Pfam" id="PF01973">
    <property type="entry name" value="MptE-like"/>
    <property type="match status" value="1"/>
</dbReference>
<feature type="domain" description="6-hydroxymethylpterin diphosphokinase MptE-like" evidence="1">
    <location>
        <begin position="19"/>
        <end position="171"/>
    </location>
</feature>
<protein>
    <recommendedName>
        <fullName evidence="1">6-hydroxymethylpterin diphosphokinase MptE-like domain-containing protein</fullName>
    </recommendedName>
</protein>
<evidence type="ECO:0000313" key="3">
    <source>
        <dbReference type="Proteomes" id="UP000263098"/>
    </source>
</evidence>
<evidence type="ECO:0000259" key="1">
    <source>
        <dbReference type="Pfam" id="PF01973"/>
    </source>
</evidence>
<dbReference type="Gene3D" id="3.90.1480.10">
    <property type="entry name" value="Alpha-2,3-sialyltransferase"/>
    <property type="match status" value="1"/>
</dbReference>
<name>A0A3D2SGU9_9BACE</name>
<organism evidence="2 3">
    <name type="scientific">Bacteroides graminisolvens</name>
    <dbReference type="NCBI Taxonomy" id="477666"/>
    <lineage>
        <taxon>Bacteria</taxon>
        <taxon>Pseudomonadati</taxon>
        <taxon>Bacteroidota</taxon>
        <taxon>Bacteroidia</taxon>
        <taxon>Bacteroidales</taxon>
        <taxon>Bacteroidaceae</taxon>
        <taxon>Bacteroides</taxon>
    </lineage>
</organism>
<evidence type="ECO:0000313" key="2">
    <source>
        <dbReference type="EMBL" id="HCK24126.1"/>
    </source>
</evidence>
<proteinExistence type="predicted"/>
<dbReference type="AlphaFoldDB" id="A0A3D2SGU9"/>
<dbReference type="EMBL" id="DPVG01000182">
    <property type="protein sequence ID" value="HCK24126.1"/>
    <property type="molecule type" value="Genomic_DNA"/>
</dbReference>
<accession>A0A3D2SGU9</accession>
<sequence length="250" mass="28990">MITSIKYFFEYLTIHKIISHNADLEDKYKDKRCFIVLNGPSINKHNLSRLHDEFVFATNYFYKSPLIKDLNPDFYCWLDAKIFRTDDGKNAIDEIKKVCPNTKFLLNYKAYDSLGNSPDFYYVYTKHIPNVFGVRGDLTDVCSNYSTVAFFAISSAIYMGFKKIYVLGLDFEPGGFTHFTNLGEGTECDRPAQKKIKDEVCGLHWGYSKAQFESYYIARFAKKLGIEIINLNPSSNIRAFDFENFENIIK</sequence>
<dbReference type="Proteomes" id="UP000263098">
    <property type="component" value="Unassembled WGS sequence"/>
</dbReference>
<dbReference type="InterPro" id="IPR002826">
    <property type="entry name" value="MptE-like"/>
</dbReference>
<gene>
    <name evidence="2" type="ORF">DHW31_04950</name>
</gene>
<reference evidence="2 3" key="1">
    <citation type="journal article" date="2018" name="Nat. Biotechnol.">
        <title>A standardized bacterial taxonomy based on genome phylogeny substantially revises the tree of life.</title>
        <authorList>
            <person name="Parks D.H."/>
            <person name="Chuvochina M."/>
            <person name="Waite D.W."/>
            <person name="Rinke C."/>
            <person name="Skarshewski A."/>
            <person name="Chaumeil P.A."/>
            <person name="Hugenholtz P."/>
        </authorList>
    </citation>
    <scope>NUCLEOTIDE SEQUENCE [LARGE SCALE GENOMIC DNA]</scope>
    <source>
        <strain evidence="2">UBA9667</strain>
    </source>
</reference>
<comment type="caution">
    <text evidence="2">The sequence shown here is derived from an EMBL/GenBank/DDBJ whole genome shotgun (WGS) entry which is preliminary data.</text>
</comment>